<dbReference type="InterPro" id="IPR045378">
    <property type="entry name" value="LNT_N"/>
</dbReference>
<dbReference type="HOGENOM" id="CLU_019563_0_1_11"/>
<dbReference type="PROSITE" id="PS50263">
    <property type="entry name" value="CN_HYDROLASE"/>
    <property type="match status" value="1"/>
</dbReference>
<evidence type="ECO:0000256" key="2">
    <source>
        <dbReference type="ARBA" id="ARBA00022475"/>
    </source>
</evidence>
<dbReference type="PANTHER" id="PTHR38686">
    <property type="entry name" value="APOLIPOPROTEIN N-ACYLTRANSFERASE"/>
    <property type="match status" value="1"/>
</dbReference>
<dbReference type="SUPFAM" id="SSF56317">
    <property type="entry name" value="Carbon-nitrogen hydrolase"/>
    <property type="match status" value="1"/>
</dbReference>
<evidence type="ECO:0000256" key="5">
    <source>
        <dbReference type="ARBA" id="ARBA00022989"/>
    </source>
</evidence>
<comment type="pathway">
    <text evidence="8">Protein modification; lipoprotein biosynthesis (N-acyl transfer).</text>
</comment>
<feature type="transmembrane region" description="Helical" evidence="8">
    <location>
        <begin position="58"/>
        <end position="78"/>
    </location>
</feature>
<feature type="transmembrane region" description="Helical" evidence="8">
    <location>
        <begin position="153"/>
        <end position="176"/>
    </location>
</feature>
<evidence type="ECO:0000313" key="10">
    <source>
        <dbReference type="EMBL" id="ADH92593.1"/>
    </source>
</evidence>
<keyword evidence="11" id="KW-1185">Reference proteome</keyword>
<dbReference type="InterPro" id="IPR004563">
    <property type="entry name" value="Apolipo_AcylTrfase"/>
</dbReference>
<evidence type="ECO:0000256" key="7">
    <source>
        <dbReference type="ARBA" id="ARBA00023315"/>
    </source>
</evidence>
<evidence type="ECO:0000256" key="8">
    <source>
        <dbReference type="HAMAP-Rule" id="MF_01148"/>
    </source>
</evidence>
<comment type="similarity">
    <text evidence="8">Belongs to the CN hydrolase family. Apolipoprotein N-acyltransferase subfamily.</text>
</comment>
<protein>
    <recommendedName>
        <fullName evidence="8">Apolipoprotein N-acyltransferase</fullName>
        <shortName evidence="8">ALP N-acyltransferase</shortName>
        <ecNumber evidence="8">2.3.1.269</ecNumber>
    </recommendedName>
</protein>
<keyword evidence="4 8" id="KW-0812">Transmembrane</keyword>
<dbReference type="Gene3D" id="3.60.110.10">
    <property type="entry name" value="Carbon-nitrogen hydrolase"/>
    <property type="match status" value="1"/>
</dbReference>
<comment type="subcellular location">
    <subcellularLocation>
        <location evidence="1 8">Cell membrane</location>
        <topology evidence="1 8">Multi-pass membrane protein</topology>
    </subcellularLocation>
</comment>
<keyword evidence="2 8" id="KW-1003">Cell membrane</keyword>
<dbReference type="Proteomes" id="UP000000376">
    <property type="component" value="Chromosome"/>
</dbReference>
<evidence type="ECO:0000256" key="3">
    <source>
        <dbReference type="ARBA" id="ARBA00022679"/>
    </source>
</evidence>
<name>D7BNU4_ARCHD</name>
<dbReference type="CDD" id="cd07571">
    <property type="entry name" value="ALP_N-acyl_transferase"/>
    <property type="match status" value="1"/>
</dbReference>
<dbReference type="KEGG" id="ahe:Arch_0867"/>
<organism evidence="10 11">
    <name type="scientific">Arcanobacterium haemolyticum (strain ATCC 9345 / DSM 20595 / CCM 5947 / CCUG 17215 / LMG 16163 / NBRC 15585 / NCTC 8452 / 11018)</name>
    <dbReference type="NCBI Taxonomy" id="644284"/>
    <lineage>
        <taxon>Bacteria</taxon>
        <taxon>Bacillati</taxon>
        <taxon>Actinomycetota</taxon>
        <taxon>Actinomycetes</taxon>
        <taxon>Actinomycetales</taxon>
        <taxon>Actinomycetaceae</taxon>
        <taxon>Arcanobacterium</taxon>
    </lineage>
</organism>
<dbReference type="EMBL" id="CP002045">
    <property type="protein sequence ID" value="ADH92593.1"/>
    <property type="molecule type" value="Genomic_DNA"/>
</dbReference>
<feature type="transmembrane region" description="Helical" evidence="8">
    <location>
        <begin position="188"/>
        <end position="207"/>
    </location>
</feature>
<keyword evidence="6 8" id="KW-0472">Membrane</keyword>
<evidence type="ECO:0000256" key="4">
    <source>
        <dbReference type="ARBA" id="ARBA00022692"/>
    </source>
</evidence>
<gene>
    <name evidence="8" type="primary">lnt</name>
    <name evidence="10" type="ordered locus">Arch_0867</name>
</gene>
<dbReference type="Pfam" id="PF00795">
    <property type="entry name" value="CN_hydrolase"/>
    <property type="match status" value="1"/>
</dbReference>
<evidence type="ECO:0000313" key="11">
    <source>
        <dbReference type="Proteomes" id="UP000000376"/>
    </source>
</evidence>
<dbReference type="HAMAP" id="MF_01148">
    <property type="entry name" value="Lnt"/>
    <property type="match status" value="1"/>
</dbReference>
<comment type="catalytic activity">
    <reaction evidence="8">
        <text>N-terminal S-1,2-diacyl-sn-glyceryl-L-cysteinyl-[lipoprotein] + a glycerophospholipid = N-acyl-S-1,2-diacyl-sn-glyceryl-L-cysteinyl-[lipoprotein] + a 2-acyl-sn-glycero-3-phospholipid + H(+)</text>
        <dbReference type="Rhea" id="RHEA:48228"/>
        <dbReference type="Rhea" id="RHEA-COMP:14681"/>
        <dbReference type="Rhea" id="RHEA-COMP:14684"/>
        <dbReference type="ChEBI" id="CHEBI:15378"/>
        <dbReference type="ChEBI" id="CHEBI:136912"/>
        <dbReference type="ChEBI" id="CHEBI:140656"/>
        <dbReference type="ChEBI" id="CHEBI:140657"/>
        <dbReference type="ChEBI" id="CHEBI:140660"/>
        <dbReference type="EC" id="2.3.1.269"/>
    </reaction>
</comment>
<dbReference type="GO" id="GO:0005886">
    <property type="term" value="C:plasma membrane"/>
    <property type="evidence" value="ECO:0007669"/>
    <property type="project" value="UniProtKB-SubCell"/>
</dbReference>
<dbReference type="GO" id="GO:0016410">
    <property type="term" value="F:N-acyltransferase activity"/>
    <property type="evidence" value="ECO:0007669"/>
    <property type="project" value="UniProtKB-UniRule"/>
</dbReference>
<dbReference type="GO" id="GO:0042158">
    <property type="term" value="P:lipoprotein biosynthetic process"/>
    <property type="evidence" value="ECO:0007669"/>
    <property type="project" value="UniProtKB-UniRule"/>
</dbReference>
<feature type="transmembrane region" description="Helical" evidence="8">
    <location>
        <begin position="12"/>
        <end position="29"/>
    </location>
</feature>
<proteinExistence type="inferred from homology"/>
<accession>D7BNU4</accession>
<dbReference type="NCBIfam" id="TIGR00546">
    <property type="entry name" value="lnt"/>
    <property type="match status" value="1"/>
</dbReference>
<dbReference type="AlphaFoldDB" id="D7BNU4"/>
<evidence type="ECO:0000259" key="9">
    <source>
        <dbReference type="PROSITE" id="PS50263"/>
    </source>
</evidence>
<feature type="transmembrane region" description="Helical" evidence="8">
    <location>
        <begin position="489"/>
        <end position="508"/>
    </location>
</feature>
<dbReference type="PANTHER" id="PTHR38686:SF1">
    <property type="entry name" value="APOLIPOPROTEIN N-ACYLTRANSFERASE"/>
    <property type="match status" value="1"/>
</dbReference>
<comment type="function">
    <text evidence="8">Catalyzes the phospholipid dependent N-acylation of the N-terminal cysteine of apolipoprotein, the last step in lipoprotein maturation.</text>
</comment>
<reference evidence="10 11" key="1">
    <citation type="journal article" date="2010" name="Stand. Genomic Sci.">
        <title>Complete genome sequence of Arcanobacterium haemolyticum type strain (11018).</title>
        <authorList>
            <person name="Yasawong M."/>
            <person name="Teshima H."/>
            <person name="Lapidus A."/>
            <person name="Nolan M."/>
            <person name="Lucas S."/>
            <person name="Glavina Del Rio T."/>
            <person name="Tice H."/>
            <person name="Cheng J."/>
            <person name="Bruce D."/>
            <person name="Detter C."/>
            <person name="Tapia R."/>
            <person name="Han C."/>
            <person name="Goodwin L."/>
            <person name="Pitluck S."/>
            <person name="Liolios K."/>
            <person name="Ivanova N."/>
            <person name="Mavromatis K."/>
            <person name="Mikhailova N."/>
            <person name="Pati A."/>
            <person name="Chen A."/>
            <person name="Palaniappan K."/>
            <person name="Land M."/>
            <person name="Hauser L."/>
            <person name="Chang Y."/>
            <person name="Jeffries C."/>
            <person name="Rohde M."/>
            <person name="Sikorski J."/>
            <person name="Pukall R."/>
            <person name="Goker M."/>
            <person name="Woyke T."/>
            <person name="Bristow J."/>
            <person name="Eisen J."/>
            <person name="Markowitz V."/>
            <person name="Hugenholtz P."/>
            <person name="Kyrpides N."/>
            <person name="Klenk H."/>
        </authorList>
    </citation>
    <scope>NUCLEOTIDE SEQUENCE [LARGE SCALE GENOMIC DNA]</scope>
    <source>
        <strain evidence="11">ATCC 9345 / DSM 20595 / CCUG 17215 / LMG 16163 / NBRC 15585 / NCTC 8452 / 11018</strain>
    </source>
</reference>
<evidence type="ECO:0000256" key="1">
    <source>
        <dbReference type="ARBA" id="ARBA00004651"/>
    </source>
</evidence>
<dbReference type="EC" id="2.3.1.269" evidence="8"/>
<feature type="transmembrane region" description="Helical" evidence="8">
    <location>
        <begin position="84"/>
        <end position="106"/>
    </location>
</feature>
<keyword evidence="3 8" id="KW-0808">Transferase</keyword>
<feature type="domain" description="CN hydrolase" evidence="9">
    <location>
        <begin position="217"/>
        <end position="473"/>
    </location>
</feature>
<sequence>MGAFVYTSTVTTIVQILASIGGGCALWAAHEPLGWWPLVFVSLGLLWHITFQASPLRAFSLGFMWGLGFFLPHLDWAITASNSLLAMVALAVSQAVFSGLLGIVWAQLSHLSHTYAWIFAGFAWSGYEHLRGSLPFGGMPWGKIAFALNDSALVRLAPVGSTLLVGLVAAWISILLAYTVSNARSGPFVSVMSASLATMILVAPLMLPIGGKPLGTINVGIVQGNTPSKQEIPDGYERALRVTQQHADMAGQISGAELVVFPESTSDRDVRTDPEAGGIIRSTAAHAGVPILFGTQEYTQDGRYNDYLAMTPDGTITDRYSKQHPVPFGEYIPMRQFFSGMSDTVAAIVKQVSIDMLPGHKPAYIHVPYRGEALAIATPICFEVAYDAIVAEGVRGETVPAQLIVVPTNNASFGESGEPYQQFAMTRFRAIEHGRSAIQVSTTGTSGLVDSKGNVTYVSDIFVQDVRTVPVVLHNHLTLAARYSTFLEYLGYVCVAIGLGAAIAGWRAKLT</sequence>
<dbReference type="UniPathway" id="UPA00666"/>
<dbReference type="eggNOG" id="COG0815">
    <property type="taxonomic scope" value="Bacteria"/>
</dbReference>
<keyword evidence="7 8" id="KW-0012">Acyltransferase</keyword>
<dbReference type="Pfam" id="PF20154">
    <property type="entry name" value="LNT_N"/>
    <property type="match status" value="1"/>
</dbReference>
<dbReference type="STRING" id="644284.Arch_0867"/>
<keyword evidence="5 8" id="KW-1133">Transmembrane helix</keyword>
<dbReference type="InterPro" id="IPR036526">
    <property type="entry name" value="C-N_Hydrolase_sf"/>
</dbReference>
<dbReference type="InterPro" id="IPR003010">
    <property type="entry name" value="C-N_Hydrolase"/>
</dbReference>
<evidence type="ECO:0000256" key="6">
    <source>
        <dbReference type="ARBA" id="ARBA00023136"/>
    </source>
</evidence>